<dbReference type="Gene3D" id="3.40.50.720">
    <property type="entry name" value="NAD(P)-binding Rossmann-like Domain"/>
    <property type="match status" value="1"/>
</dbReference>
<dbReference type="EMBL" id="MN739614">
    <property type="protein sequence ID" value="QHT15910.1"/>
    <property type="molecule type" value="Genomic_DNA"/>
</dbReference>
<accession>A0A6C0DI30</accession>
<dbReference type="GO" id="GO:0050577">
    <property type="term" value="F:GDP-L-fucose synthase activity"/>
    <property type="evidence" value="ECO:0007669"/>
    <property type="project" value="TreeGrafter"/>
</dbReference>
<feature type="domain" description="NAD-dependent epimerase/dehydratase" evidence="5">
    <location>
        <begin position="5"/>
        <end position="226"/>
    </location>
</feature>
<dbReference type="InterPro" id="IPR028614">
    <property type="entry name" value="GDP_fucose/colitose_synth"/>
</dbReference>
<name>A0A6C0DI30_9ZZZZ</name>
<keyword evidence="3" id="KW-0560">Oxidoreductase</keyword>
<proteinExistence type="inferred from homology"/>
<dbReference type="AlphaFoldDB" id="A0A6C0DI30"/>
<dbReference type="PANTHER" id="PTHR43238:SF1">
    <property type="entry name" value="GDP-L-FUCOSE SYNTHASE"/>
    <property type="match status" value="1"/>
</dbReference>
<organism evidence="6">
    <name type="scientific">viral metagenome</name>
    <dbReference type="NCBI Taxonomy" id="1070528"/>
    <lineage>
        <taxon>unclassified sequences</taxon>
        <taxon>metagenomes</taxon>
        <taxon>organismal metagenomes</taxon>
    </lineage>
</organism>
<dbReference type="HAMAP" id="MF_00956">
    <property type="entry name" value="GDP_fucose_synth"/>
    <property type="match status" value="1"/>
</dbReference>
<comment type="similarity">
    <text evidence="1">Belongs to the NAD(P)-dependent epimerase/dehydratase family. Fucose synthase subfamily.</text>
</comment>
<evidence type="ECO:0000259" key="5">
    <source>
        <dbReference type="Pfam" id="PF01370"/>
    </source>
</evidence>
<evidence type="ECO:0000256" key="2">
    <source>
        <dbReference type="ARBA" id="ARBA00022857"/>
    </source>
</evidence>
<evidence type="ECO:0000256" key="4">
    <source>
        <dbReference type="ARBA" id="ARBA00023235"/>
    </source>
</evidence>
<evidence type="ECO:0000313" key="6">
    <source>
        <dbReference type="EMBL" id="QHT15910.1"/>
    </source>
</evidence>
<dbReference type="InterPro" id="IPR036291">
    <property type="entry name" value="NAD(P)-bd_dom_sf"/>
</dbReference>
<keyword evidence="4" id="KW-0413">Isomerase</keyword>
<dbReference type="Pfam" id="PF01370">
    <property type="entry name" value="Epimerase"/>
    <property type="match status" value="1"/>
</dbReference>
<evidence type="ECO:0000256" key="3">
    <source>
        <dbReference type="ARBA" id="ARBA00023002"/>
    </source>
</evidence>
<dbReference type="GO" id="GO:0016853">
    <property type="term" value="F:isomerase activity"/>
    <property type="evidence" value="ECO:0007669"/>
    <property type="project" value="UniProtKB-KW"/>
</dbReference>
<protein>
    <recommendedName>
        <fullName evidence="5">NAD-dependent epimerase/dehydratase domain-containing protein</fullName>
    </recommendedName>
</protein>
<dbReference type="PANTHER" id="PTHR43238">
    <property type="entry name" value="GDP-L-FUCOSE SYNTHASE"/>
    <property type="match status" value="1"/>
</dbReference>
<evidence type="ECO:0000256" key="1">
    <source>
        <dbReference type="ARBA" id="ARBA00005959"/>
    </source>
</evidence>
<dbReference type="CDD" id="cd05239">
    <property type="entry name" value="GDP_FS_SDR_e"/>
    <property type="match status" value="1"/>
</dbReference>
<dbReference type="InterPro" id="IPR001509">
    <property type="entry name" value="Epimerase_deHydtase"/>
</dbReference>
<sequence length="318" mass="36528">MVKTILITGSSGLVGNAFKKISRNYEKHYKFIFSTSLLCDLVNYEETLSYFNKIKPNYVIHLAANVGGLYKNMNHKVEMLEKNLLMNCNVLKCCYAVKVEKCVCMLSTCIFPHNTTYPIDESMLHNGPPHTSNESYAYAKRIMEVQCRAYNEQYKTNYSCIIPTNIYGPHDNFSLEDGHVIPSLVHKCYLAKEVGIPFEVRGTGKPLRQFIYSEDLAVLIMELIDTLTCENIIISPNEEYSIADMALLIAKEFNYENMMVFNDTFSDGQYKKTADNKKLLSYIYNKSDKSSDFVFTDIQNGIKNTVDFFKKNVNQCRK</sequence>
<reference evidence="6" key="1">
    <citation type="journal article" date="2020" name="Nature">
        <title>Giant virus diversity and host interactions through global metagenomics.</title>
        <authorList>
            <person name="Schulz F."/>
            <person name="Roux S."/>
            <person name="Paez-Espino D."/>
            <person name="Jungbluth S."/>
            <person name="Walsh D.A."/>
            <person name="Denef V.J."/>
            <person name="McMahon K.D."/>
            <person name="Konstantinidis K.T."/>
            <person name="Eloe-Fadrosh E.A."/>
            <person name="Kyrpides N.C."/>
            <person name="Woyke T."/>
        </authorList>
    </citation>
    <scope>NUCLEOTIDE SEQUENCE</scope>
    <source>
        <strain evidence="6">GVMAG-M-3300023174-182</strain>
    </source>
</reference>
<dbReference type="SUPFAM" id="SSF51735">
    <property type="entry name" value="NAD(P)-binding Rossmann-fold domains"/>
    <property type="match status" value="1"/>
</dbReference>
<dbReference type="Gene3D" id="3.90.25.10">
    <property type="entry name" value="UDP-galactose 4-epimerase, domain 1"/>
    <property type="match status" value="1"/>
</dbReference>
<keyword evidence="2" id="KW-0521">NADP</keyword>